<dbReference type="EMBL" id="BJYM01000001">
    <property type="protein sequence ID" value="GEN85274.1"/>
    <property type="molecule type" value="Genomic_DNA"/>
</dbReference>
<dbReference type="Pfam" id="PF00561">
    <property type="entry name" value="Abhydrolase_1"/>
    <property type="match status" value="1"/>
</dbReference>
<dbReference type="SUPFAM" id="SSF53474">
    <property type="entry name" value="alpha/beta-Hydrolases"/>
    <property type="match status" value="1"/>
</dbReference>
<proteinExistence type="predicted"/>
<keyword evidence="2" id="KW-0378">Hydrolase</keyword>
<dbReference type="InterPro" id="IPR029058">
    <property type="entry name" value="AB_hydrolase_fold"/>
</dbReference>
<organism evidence="2 3">
    <name type="scientific">Oceanobacillus sojae</name>
    <dbReference type="NCBI Taxonomy" id="582851"/>
    <lineage>
        <taxon>Bacteria</taxon>
        <taxon>Bacillati</taxon>
        <taxon>Bacillota</taxon>
        <taxon>Bacilli</taxon>
        <taxon>Bacillales</taxon>
        <taxon>Bacillaceae</taxon>
        <taxon>Oceanobacillus</taxon>
    </lineage>
</organism>
<evidence type="ECO:0000313" key="2">
    <source>
        <dbReference type="EMBL" id="GEN85274.1"/>
    </source>
</evidence>
<protein>
    <submittedName>
        <fullName evidence="2">2-hydroxy-6-oxo-6-phenylhexa-2,4-dienoate hydrolase</fullName>
    </submittedName>
</protein>
<comment type="caution">
    <text evidence="2">The sequence shown here is derived from an EMBL/GenBank/DDBJ whole genome shotgun (WGS) entry which is preliminary data.</text>
</comment>
<keyword evidence="3" id="KW-1185">Reference proteome</keyword>
<reference evidence="2 3" key="1">
    <citation type="submission" date="2019-07" db="EMBL/GenBank/DDBJ databases">
        <title>Whole genome shotgun sequence of Oceanobacillus sojae NBRC 105379.</title>
        <authorList>
            <person name="Hosoyama A."/>
            <person name="Uohara A."/>
            <person name="Ohji S."/>
            <person name="Ichikawa N."/>
        </authorList>
    </citation>
    <scope>NUCLEOTIDE SEQUENCE [LARGE SCALE GENOMIC DNA]</scope>
    <source>
        <strain evidence="2 3">NBRC 105379</strain>
    </source>
</reference>
<dbReference type="PANTHER" id="PTHR43798:SF6">
    <property type="entry name" value="HYDROLASE, PUTATIVE (AFU_ORTHOLOGUE AFUA_4G13070)-RELATED"/>
    <property type="match status" value="1"/>
</dbReference>
<evidence type="ECO:0000259" key="1">
    <source>
        <dbReference type="Pfam" id="PF00561"/>
    </source>
</evidence>
<dbReference type="AlphaFoldDB" id="A0A511ZCV2"/>
<dbReference type="OrthoDB" id="6191536at2"/>
<dbReference type="Proteomes" id="UP000321558">
    <property type="component" value="Unassembled WGS sequence"/>
</dbReference>
<dbReference type="InterPro" id="IPR050266">
    <property type="entry name" value="AB_hydrolase_sf"/>
</dbReference>
<feature type="domain" description="AB hydrolase-1" evidence="1">
    <location>
        <begin position="20"/>
        <end position="254"/>
    </location>
</feature>
<gene>
    <name evidence="2" type="ORF">OSO01_00130</name>
</gene>
<dbReference type="RefSeq" id="WP_147207707.1">
    <property type="nucleotide sequence ID" value="NZ_BJYM01000001.1"/>
</dbReference>
<dbReference type="Gene3D" id="3.40.50.1820">
    <property type="entry name" value="alpha/beta hydrolase"/>
    <property type="match status" value="1"/>
</dbReference>
<name>A0A511ZCV2_9BACI</name>
<dbReference type="InterPro" id="IPR000073">
    <property type="entry name" value="AB_hydrolase_1"/>
</dbReference>
<dbReference type="GO" id="GO:0016787">
    <property type="term" value="F:hydrolase activity"/>
    <property type="evidence" value="ECO:0007669"/>
    <property type="project" value="UniProtKB-KW"/>
</dbReference>
<accession>A0A511ZCV2</accession>
<evidence type="ECO:0000313" key="3">
    <source>
        <dbReference type="Proteomes" id="UP000321558"/>
    </source>
</evidence>
<dbReference type="PANTHER" id="PTHR43798">
    <property type="entry name" value="MONOACYLGLYCEROL LIPASE"/>
    <property type="match status" value="1"/>
</dbReference>
<sequence length="270" mass="30823">MERIINNVKIHYQEYGAGKTIYFLHGLGLDIASMMQTYDRFLADKNIRRVYIDLPGMGESGVNENLKNSDDILHTIQQFIVADSGDEAVSLFGHSYGGYLCFGLAHKLKGKVNSLFITCPVLIANINNRKTAKHKNIFQEKVSVESNESYYEDFLSMNVLINNKAWENYQKAIIPGLTKFNSDFWDNLQSNYFKNYSFSFEEELVSSSTKYKGITLLGKNDQVVGYHDQLSLLDGSNDLEVAVLNDAGHNLFIDVQEDMDFYLNRFLQLL</sequence>